<protein>
    <recommendedName>
        <fullName evidence="3">AAA domain-containing protein</fullName>
    </recommendedName>
</protein>
<evidence type="ECO:0008006" key="3">
    <source>
        <dbReference type="Google" id="ProtNLM"/>
    </source>
</evidence>
<comment type="caution">
    <text evidence="1">The sequence shown here is derived from an EMBL/GenBank/DDBJ whole genome shotgun (WGS) entry which is preliminary data.</text>
</comment>
<dbReference type="EMBL" id="BOPG01000098">
    <property type="protein sequence ID" value="GIJ63537.1"/>
    <property type="molecule type" value="Genomic_DNA"/>
</dbReference>
<dbReference type="AlphaFoldDB" id="A0A8J4E9A2"/>
<dbReference type="Proteomes" id="UP000612585">
    <property type="component" value="Unassembled WGS sequence"/>
</dbReference>
<name>A0A8J4E9A2_9ACTN</name>
<evidence type="ECO:0000313" key="2">
    <source>
        <dbReference type="Proteomes" id="UP000612585"/>
    </source>
</evidence>
<sequence length="201" mass="21857">MLIVGESTAGKSRLASETVRRRYGRLRLVEPLVRAGVPAAVQLVVGAGRCVLWLDDVERFLGENGLGRHHLDAIRNAGGERYVVATIRAEEYVRFAVPAGGRQPVSTEAGRDGWDVLKRITRVDLSRRWSPAELIRPAEYGDDPRIVSALPHTDEFGLASSGRIDGHTGMVVVAKRLPGMLDGGVFGCGSCTRLRVESRTS</sequence>
<gene>
    <name evidence="1" type="ORF">Vau01_110530</name>
</gene>
<accession>A0A8J4E9A2</accession>
<keyword evidence="2" id="KW-1185">Reference proteome</keyword>
<evidence type="ECO:0000313" key="1">
    <source>
        <dbReference type="EMBL" id="GIJ63537.1"/>
    </source>
</evidence>
<proteinExistence type="predicted"/>
<reference evidence="1" key="1">
    <citation type="submission" date="2021-01" db="EMBL/GenBank/DDBJ databases">
        <title>Whole genome shotgun sequence of Virgisporangium aurantiacum NBRC 16421.</title>
        <authorList>
            <person name="Komaki H."/>
            <person name="Tamura T."/>
        </authorList>
    </citation>
    <scope>NUCLEOTIDE SEQUENCE</scope>
    <source>
        <strain evidence="1">NBRC 16421</strain>
    </source>
</reference>
<organism evidence="1 2">
    <name type="scientific">Virgisporangium aurantiacum</name>
    <dbReference type="NCBI Taxonomy" id="175570"/>
    <lineage>
        <taxon>Bacteria</taxon>
        <taxon>Bacillati</taxon>
        <taxon>Actinomycetota</taxon>
        <taxon>Actinomycetes</taxon>
        <taxon>Micromonosporales</taxon>
        <taxon>Micromonosporaceae</taxon>
        <taxon>Virgisporangium</taxon>
    </lineage>
</organism>